<dbReference type="GO" id="GO:0005886">
    <property type="term" value="C:plasma membrane"/>
    <property type="evidence" value="ECO:0007669"/>
    <property type="project" value="UniProtKB-SubCell"/>
</dbReference>
<keyword evidence="4" id="KW-0597">Phosphoprotein</keyword>
<evidence type="ECO:0000256" key="4">
    <source>
        <dbReference type="ARBA" id="ARBA00022553"/>
    </source>
</evidence>
<dbReference type="SMART" id="SM00388">
    <property type="entry name" value="HisKA"/>
    <property type="match status" value="1"/>
</dbReference>
<name>A0AAE4B1S8_9ACTN</name>
<evidence type="ECO:0000256" key="6">
    <source>
        <dbReference type="ARBA" id="ARBA00022777"/>
    </source>
</evidence>
<evidence type="ECO:0000256" key="5">
    <source>
        <dbReference type="ARBA" id="ARBA00022679"/>
    </source>
</evidence>
<dbReference type="RefSeq" id="WP_307242647.1">
    <property type="nucleotide sequence ID" value="NZ_JAUSUZ010000001.1"/>
</dbReference>
<dbReference type="AlphaFoldDB" id="A0AAE4B1S8"/>
<dbReference type="SUPFAM" id="SSF47384">
    <property type="entry name" value="Homodimeric domain of signal transducing histidine kinase"/>
    <property type="match status" value="1"/>
</dbReference>
<dbReference type="GO" id="GO:0000155">
    <property type="term" value="F:phosphorelay sensor kinase activity"/>
    <property type="evidence" value="ECO:0007669"/>
    <property type="project" value="InterPro"/>
</dbReference>
<keyword evidence="10" id="KW-1185">Reference proteome</keyword>
<dbReference type="Pfam" id="PF00512">
    <property type="entry name" value="HisKA"/>
    <property type="match status" value="1"/>
</dbReference>
<evidence type="ECO:0000256" key="3">
    <source>
        <dbReference type="ARBA" id="ARBA00012438"/>
    </source>
</evidence>
<gene>
    <name evidence="9" type="ORF">J2S42_004862</name>
</gene>
<dbReference type="InterPro" id="IPR036097">
    <property type="entry name" value="HisK_dim/P_sf"/>
</dbReference>
<evidence type="ECO:0000256" key="2">
    <source>
        <dbReference type="ARBA" id="ARBA00004236"/>
    </source>
</evidence>
<dbReference type="InterPro" id="IPR003661">
    <property type="entry name" value="HisK_dim/P_dom"/>
</dbReference>
<dbReference type="CDD" id="cd00082">
    <property type="entry name" value="HisKA"/>
    <property type="match status" value="1"/>
</dbReference>
<keyword evidence="7" id="KW-0902">Two-component regulatory system</keyword>
<evidence type="ECO:0000256" key="7">
    <source>
        <dbReference type="ARBA" id="ARBA00023012"/>
    </source>
</evidence>
<comment type="subcellular location">
    <subcellularLocation>
        <location evidence="2">Cell membrane</location>
    </subcellularLocation>
</comment>
<dbReference type="SUPFAM" id="SSF55874">
    <property type="entry name" value="ATPase domain of HSP90 chaperone/DNA topoisomerase II/histidine kinase"/>
    <property type="match status" value="1"/>
</dbReference>
<protein>
    <recommendedName>
        <fullName evidence="3">histidine kinase</fullName>
        <ecNumber evidence="3">2.7.13.3</ecNumber>
    </recommendedName>
</protein>
<evidence type="ECO:0000259" key="8">
    <source>
        <dbReference type="PROSITE" id="PS50109"/>
    </source>
</evidence>
<reference evidence="9 10" key="1">
    <citation type="submission" date="2023-07" db="EMBL/GenBank/DDBJ databases">
        <title>Sequencing the genomes of 1000 actinobacteria strains.</title>
        <authorList>
            <person name="Klenk H.-P."/>
        </authorList>
    </citation>
    <scope>NUCLEOTIDE SEQUENCE [LARGE SCALE GENOMIC DNA]</scope>
    <source>
        <strain evidence="9 10">DSM 44709</strain>
    </source>
</reference>
<dbReference type="Gene3D" id="1.10.287.130">
    <property type="match status" value="1"/>
</dbReference>
<dbReference type="InterPro" id="IPR005467">
    <property type="entry name" value="His_kinase_dom"/>
</dbReference>
<comment type="caution">
    <text evidence="9">The sequence shown here is derived from an EMBL/GenBank/DDBJ whole genome shotgun (WGS) entry which is preliminary data.</text>
</comment>
<evidence type="ECO:0000313" key="9">
    <source>
        <dbReference type="EMBL" id="MDQ0368193.1"/>
    </source>
</evidence>
<organism evidence="9 10">
    <name type="scientific">Catenuloplanes indicus</name>
    <dbReference type="NCBI Taxonomy" id="137267"/>
    <lineage>
        <taxon>Bacteria</taxon>
        <taxon>Bacillati</taxon>
        <taxon>Actinomycetota</taxon>
        <taxon>Actinomycetes</taxon>
        <taxon>Micromonosporales</taxon>
        <taxon>Micromonosporaceae</taxon>
        <taxon>Catenuloplanes</taxon>
    </lineage>
</organism>
<dbReference type="PANTHER" id="PTHR43711:SF1">
    <property type="entry name" value="HISTIDINE KINASE 1"/>
    <property type="match status" value="1"/>
</dbReference>
<proteinExistence type="predicted"/>
<accession>A0AAE4B1S8</accession>
<feature type="domain" description="Histidine kinase" evidence="8">
    <location>
        <begin position="20"/>
        <end position="229"/>
    </location>
</feature>
<evidence type="ECO:0000256" key="1">
    <source>
        <dbReference type="ARBA" id="ARBA00000085"/>
    </source>
</evidence>
<evidence type="ECO:0000313" key="10">
    <source>
        <dbReference type="Proteomes" id="UP001240236"/>
    </source>
</evidence>
<sequence>MKTAPEPESRDAFKAQFLAVVSHELRTPLTSIAAFTEMLSGVDLPEGERPTALSVVQRNTERMLVLIEDLMLLSRLESGDLPVQSEPVDLAPVVTGAGREVERVVPTAAVRGTVKPGPPVPGDADLLHQLFYAVTGAMTERALDGTGEIHGACFGDHWTVTIRSTQAETLTDEYFLATSLPVPGGGRTRSLALWMLLARAIAHRHGGAVSIGFDPRTGAAITVRLPTAG</sequence>
<keyword evidence="5" id="KW-0808">Transferase</keyword>
<dbReference type="Proteomes" id="UP001240236">
    <property type="component" value="Unassembled WGS sequence"/>
</dbReference>
<dbReference type="EC" id="2.7.13.3" evidence="3"/>
<dbReference type="FunFam" id="1.10.287.130:FF:000001">
    <property type="entry name" value="Two-component sensor histidine kinase"/>
    <property type="match status" value="1"/>
</dbReference>
<dbReference type="PROSITE" id="PS50109">
    <property type="entry name" value="HIS_KIN"/>
    <property type="match status" value="1"/>
</dbReference>
<comment type="catalytic activity">
    <reaction evidence="1">
        <text>ATP + protein L-histidine = ADP + protein N-phospho-L-histidine.</text>
        <dbReference type="EC" id="2.7.13.3"/>
    </reaction>
</comment>
<dbReference type="InterPro" id="IPR050736">
    <property type="entry name" value="Sensor_HK_Regulatory"/>
</dbReference>
<keyword evidence="6 9" id="KW-0418">Kinase</keyword>
<dbReference type="PANTHER" id="PTHR43711">
    <property type="entry name" value="TWO-COMPONENT HISTIDINE KINASE"/>
    <property type="match status" value="1"/>
</dbReference>
<dbReference type="InterPro" id="IPR036890">
    <property type="entry name" value="HATPase_C_sf"/>
</dbReference>
<dbReference type="EMBL" id="JAUSUZ010000001">
    <property type="protein sequence ID" value="MDQ0368193.1"/>
    <property type="molecule type" value="Genomic_DNA"/>
</dbReference>